<dbReference type="Pfam" id="PF00026">
    <property type="entry name" value="Asp"/>
    <property type="match status" value="1"/>
</dbReference>
<keyword evidence="7 15" id="KW-0732">Signal</keyword>
<evidence type="ECO:0000256" key="2">
    <source>
        <dbReference type="ARBA" id="ARBA00004613"/>
    </source>
</evidence>
<dbReference type="GO" id="GO:0004190">
    <property type="term" value="F:aspartic-type endopeptidase activity"/>
    <property type="evidence" value="ECO:0007669"/>
    <property type="project" value="UniProtKB-KW"/>
</dbReference>
<comment type="caution">
    <text evidence="17">The sequence shown here is derived from an EMBL/GenBank/DDBJ whole genome shotgun (WGS) entry which is preliminary data.</text>
</comment>
<feature type="disulfide bond" evidence="13">
    <location>
        <begin position="307"/>
        <end position="339"/>
    </location>
</feature>
<feature type="domain" description="Peptidase A1" evidence="16">
    <location>
        <begin position="79"/>
        <end position="374"/>
    </location>
</feature>
<dbReference type="Proteomes" id="UP000241107">
    <property type="component" value="Unassembled WGS sequence"/>
</dbReference>
<dbReference type="CDD" id="cd05474">
    <property type="entry name" value="SAP_like"/>
    <property type="match status" value="1"/>
</dbReference>
<keyword evidence="18" id="KW-1185">Reference proteome</keyword>
<evidence type="ECO:0000256" key="5">
    <source>
        <dbReference type="ARBA" id="ARBA00022525"/>
    </source>
</evidence>
<evidence type="ECO:0000256" key="4">
    <source>
        <dbReference type="ARBA" id="ARBA00013207"/>
    </source>
</evidence>
<evidence type="ECO:0000256" key="9">
    <source>
        <dbReference type="ARBA" id="ARBA00022801"/>
    </source>
</evidence>
<dbReference type="RefSeq" id="XP_024711308.1">
    <property type="nucleotide sequence ID" value="XM_024860500.1"/>
</dbReference>
<keyword evidence="6 14" id="KW-0645">Protease</keyword>
<dbReference type="AlphaFoldDB" id="A0A2P7YCS0"/>
<dbReference type="GeneID" id="36568577"/>
<keyword evidence="10" id="KW-0865">Zymogen</keyword>
<dbReference type="GO" id="GO:0005576">
    <property type="term" value="C:extracellular region"/>
    <property type="evidence" value="ECO:0007669"/>
    <property type="project" value="UniProtKB-SubCell"/>
</dbReference>
<evidence type="ECO:0000256" key="1">
    <source>
        <dbReference type="ARBA" id="ARBA00001675"/>
    </source>
</evidence>
<proteinExistence type="inferred from homology"/>
<feature type="chain" id="PRO_5015151664" description="candidapepsin" evidence="15">
    <location>
        <begin position="18"/>
        <end position="387"/>
    </location>
</feature>
<evidence type="ECO:0000256" key="6">
    <source>
        <dbReference type="ARBA" id="ARBA00022670"/>
    </source>
</evidence>
<keyword evidence="11 13" id="KW-1015">Disulfide bond</keyword>
<evidence type="ECO:0000256" key="13">
    <source>
        <dbReference type="PIRSR" id="PIRSR601461-2"/>
    </source>
</evidence>
<dbReference type="STRING" id="418784.A0A2P7YCS0"/>
<dbReference type="InterPro" id="IPR001461">
    <property type="entry name" value="Aspartic_peptidase_A1"/>
</dbReference>
<sequence>MLPFLTIFSLALAFTNALVVPNQKRSGAPLKLDFTVQKSFSNATSTGEIASRAHSLVSHLAVNKREETASLTNDRDVSYLLDLKLGSNHQPVTVILDTGSSDLWVYGTSDAGAQGGTYDVTSSSYNKKTGEEFFISYLDGSYAKGDYYTDGFALEDGNTLLKDLQFAVVSSGETNSQGILGVADKNQEATDTKYDNLPWALQKEGVTPKASYSLYLGSEAEGKGSIIFGGIDTEKYEGELTKYPVAGSRGLALNVESADIGGKTIQLDKEILLDSGTSLNLWPQELIDAVGKELNGNYLQGFYFVDCDQPTDKHLTFDFGQNKIDVSYQDLVWKSQGYCLLGVQPGDDTLIFGDVFLRSAYVYYDLSLHEISIAQAKYSDASNIIAA</sequence>
<evidence type="ECO:0000256" key="11">
    <source>
        <dbReference type="ARBA" id="ARBA00023157"/>
    </source>
</evidence>
<dbReference type="GO" id="GO:0006508">
    <property type="term" value="P:proteolysis"/>
    <property type="evidence" value="ECO:0007669"/>
    <property type="project" value="UniProtKB-KW"/>
</dbReference>
<keyword evidence="5" id="KW-0964">Secreted</keyword>
<dbReference type="PANTHER" id="PTHR47966:SF65">
    <property type="entry name" value="ASPARTIC-TYPE ENDOPEPTIDASE"/>
    <property type="match status" value="1"/>
</dbReference>
<dbReference type="InterPro" id="IPR001969">
    <property type="entry name" value="Aspartic_peptidase_AS"/>
</dbReference>
<evidence type="ECO:0000256" key="7">
    <source>
        <dbReference type="ARBA" id="ARBA00022729"/>
    </source>
</evidence>
<dbReference type="EC" id="3.4.23.24" evidence="4"/>
<evidence type="ECO:0000313" key="18">
    <source>
        <dbReference type="Proteomes" id="UP000241107"/>
    </source>
</evidence>
<gene>
    <name evidence="17" type="ORF">C7M61_005191</name>
</gene>
<keyword evidence="9 14" id="KW-0378">Hydrolase</keyword>
<protein>
    <recommendedName>
        <fullName evidence="4">candidapepsin</fullName>
        <ecNumber evidence="4">3.4.23.24</ecNumber>
    </recommendedName>
</protein>
<evidence type="ECO:0000313" key="17">
    <source>
        <dbReference type="EMBL" id="PSK33727.1"/>
    </source>
</evidence>
<feature type="signal peptide" evidence="15">
    <location>
        <begin position="1"/>
        <end position="17"/>
    </location>
</feature>
<reference evidence="17 18" key="1">
    <citation type="submission" date="2018-03" db="EMBL/GenBank/DDBJ databases">
        <title>Candida pseudohaemulonii genome assembly and annotation.</title>
        <authorList>
            <person name="Munoz J.F."/>
            <person name="Gade L.G."/>
            <person name="Chow N.A."/>
            <person name="Litvintseva A.P."/>
            <person name="Loparev V.N."/>
            <person name="Cuomo C.A."/>
        </authorList>
    </citation>
    <scope>NUCLEOTIDE SEQUENCE [LARGE SCALE GENOMIC DNA]</scope>
    <source>
        <strain evidence="17 18">B12108</strain>
    </source>
</reference>
<dbReference type="InterPro" id="IPR021109">
    <property type="entry name" value="Peptidase_aspartic_dom_sf"/>
</dbReference>
<dbReference type="VEuPathDB" id="FungiDB:C7M61_005191"/>
<dbReference type="EMBL" id="PYFQ01000023">
    <property type="protein sequence ID" value="PSK33727.1"/>
    <property type="molecule type" value="Genomic_DNA"/>
</dbReference>
<dbReference type="PROSITE" id="PS00141">
    <property type="entry name" value="ASP_PROTEASE"/>
    <property type="match status" value="1"/>
</dbReference>
<comment type="subcellular location">
    <subcellularLocation>
        <location evidence="2">Secreted</location>
    </subcellularLocation>
</comment>
<comment type="catalytic activity">
    <reaction evidence="1">
        <text>Preferential cleavage at the carboxyl of hydrophobic amino acids, but fails to cleave 15-Leu-|-Tyr-16, 16-Tyr-|-Leu-17 and 24-Phe-|-Phe-25 of insulin B chain. Activates trypsinogen, and degrades keratin.</text>
        <dbReference type="EC" id="3.4.23.24"/>
    </reaction>
</comment>
<dbReference type="SUPFAM" id="SSF50630">
    <property type="entry name" value="Acid proteases"/>
    <property type="match status" value="1"/>
</dbReference>
<dbReference type="PRINTS" id="PR00792">
    <property type="entry name" value="PEPSIN"/>
</dbReference>
<evidence type="ECO:0000256" key="3">
    <source>
        <dbReference type="ARBA" id="ARBA00007447"/>
    </source>
</evidence>
<feature type="active site" evidence="12">
    <location>
        <position position="274"/>
    </location>
</feature>
<evidence type="ECO:0000256" key="14">
    <source>
        <dbReference type="RuleBase" id="RU000454"/>
    </source>
</evidence>
<feature type="active site" evidence="12">
    <location>
        <position position="97"/>
    </location>
</feature>
<organism evidence="17 18">
    <name type="scientific">Candidozyma pseudohaemuli</name>
    <dbReference type="NCBI Taxonomy" id="418784"/>
    <lineage>
        <taxon>Eukaryota</taxon>
        <taxon>Fungi</taxon>
        <taxon>Dikarya</taxon>
        <taxon>Ascomycota</taxon>
        <taxon>Saccharomycotina</taxon>
        <taxon>Pichiomycetes</taxon>
        <taxon>Metschnikowiaceae</taxon>
        <taxon>Candidozyma</taxon>
    </lineage>
</organism>
<dbReference type="PROSITE" id="PS51767">
    <property type="entry name" value="PEPTIDASE_A1"/>
    <property type="match status" value="1"/>
</dbReference>
<name>A0A2P7YCS0_9ASCO</name>
<dbReference type="PANTHER" id="PTHR47966">
    <property type="entry name" value="BETA-SITE APP-CLEAVING ENZYME, ISOFORM A-RELATED"/>
    <property type="match status" value="1"/>
</dbReference>
<dbReference type="OrthoDB" id="771136at2759"/>
<evidence type="ECO:0000256" key="15">
    <source>
        <dbReference type="SAM" id="SignalP"/>
    </source>
</evidence>
<dbReference type="InterPro" id="IPR033121">
    <property type="entry name" value="PEPTIDASE_A1"/>
</dbReference>
<evidence type="ECO:0000256" key="12">
    <source>
        <dbReference type="PIRSR" id="PIRSR601461-1"/>
    </source>
</evidence>
<evidence type="ECO:0000259" key="16">
    <source>
        <dbReference type="PROSITE" id="PS51767"/>
    </source>
</evidence>
<comment type="similarity">
    <text evidence="3 14">Belongs to the peptidase A1 family.</text>
</comment>
<evidence type="ECO:0000256" key="10">
    <source>
        <dbReference type="ARBA" id="ARBA00023145"/>
    </source>
</evidence>
<evidence type="ECO:0000256" key="8">
    <source>
        <dbReference type="ARBA" id="ARBA00022750"/>
    </source>
</evidence>
<keyword evidence="8 14" id="KW-0064">Aspartyl protease</keyword>
<dbReference type="Gene3D" id="2.40.70.10">
    <property type="entry name" value="Acid Proteases"/>
    <property type="match status" value="2"/>
</dbReference>
<accession>A0A2P7YCS0</accession>
<dbReference type="InterPro" id="IPR033876">
    <property type="entry name" value="SAP-like"/>
</dbReference>